<sequence length="164" mass="18738">MGTQALWAQKADSVAAKHLDSLAVRHSTVRSLTDEQYNAILNGDDVNNVAHIAVMYRYPYPDQVLKYRTHLKLSAQQITKLNEINATLKMKKTEVGLSVVQNERVIDSLFRTHRANESVIVFYTNRYGAYQGEYRGALLIACYNTRKVLNPVQLNQFNELLNHN</sequence>
<evidence type="ECO:0000313" key="1">
    <source>
        <dbReference type="EMBL" id="WCT12983.1"/>
    </source>
</evidence>
<keyword evidence="2" id="KW-1185">Reference proteome</keyword>
<accession>A0ABY7TB80</accession>
<protein>
    <submittedName>
        <fullName evidence="1">Uncharacterized protein</fullName>
    </submittedName>
</protein>
<reference evidence="1 2" key="1">
    <citation type="submission" date="2023-02" db="EMBL/GenBank/DDBJ databases">
        <title>Genome sequence of Mucilaginibacter jinjuensis strain KACC 16571.</title>
        <authorList>
            <person name="Kim S."/>
            <person name="Heo J."/>
            <person name="Kwon S.-W."/>
        </authorList>
    </citation>
    <scope>NUCLEOTIDE SEQUENCE [LARGE SCALE GENOMIC DNA]</scope>
    <source>
        <strain evidence="1 2">KACC 16571</strain>
    </source>
</reference>
<organism evidence="1 2">
    <name type="scientific">Mucilaginibacter jinjuensis</name>
    <dbReference type="NCBI Taxonomy" id="1176721"/>
    <lineage>
        <taxon>Bacteria</taxon>
        <taxon>Pseudomonadati</taxon>
        <taxon>Bacteroidota</taxon>
        <taxon>Sphingobacteriia</taxon>
        <taxon>Sphingobacteriales</taxon>
        <taxon>Sphingobacteriaceae</taxon>
        <taxon>Mucilaginibacter</taxon>
    </lineage>
</organism>
<dbReference type="Proteomes" id="UP001216139">
    <property type="component" value="Chromosome"/>
</dbReference>
<proteinExistence type="predicted"/>
<gene>
    <name evidence="1" type="ORF">PQO05_03420</name>
</gene>
<name>A0ABY7TB80_9SPHI</name>
<dbReference type="EMBL" id="CP117167">
    <property type="protein sequence ID" value="WCT12983.1"/>
    <property type="molecule type" value="Genomic_DNA"/>
</dbReference>
<dbReference type="RefSeq" id="WP_273631256.1">
    <property type="nucleotide sequence ID" value="NZ_CP117167.1"/>
</dbReference>
<evidence type="ECO:0000313" key="2">
    <source>
        <dbReference type="Proteomes" id="UP001216139"/>
    </source>
</evidence>
<dbReference type="Gene3D" id="1.20.120.1490">
    <property type="match status" value="1"/>
</dbReference>